<reference evidence="2" key="1">
    <citation type="submission" date="2021-02" db="EMBL/GenBank/DDBJ databases">
        <authorList>
            <person name="Nowell W R."/>
        </authorList>
    </citation>
    <scope>NUCLEOTIDE SEQUENCE</scope>
</reference>
<keyword evidence="1" id="KW-1133">Transmembrane helix</keyword>
<keyword evidence="3" id="KW-1185">Reference proteome</keyword>
<dbReference type="PANTHER" id="PTHR31389:SF4">
    <property type="entry name" value="LD39211P"/>
    <property type="match status" value="1"/>
</dbReference>
<accession>A0A820IU37</accession>
<dbReference type="InterPro" id="IPR012444">
    <property type="entry name" value="DUF1647"/>
</dbReference>
<comment type="caution">
    <text evidence="2">The sequence shown here is derived from an EMBL/GenBank/DDBJ whole genome shotgun (WGS) entry which is preliminary data.</text>
</comment>
<proteinExistence type="predicted"/>
<feature type="transmembrane region" description="Helical" evidence="1">
    <location>
        <begin position="20"/>
        <end position="38"/>
    </location>
</feature>
<dbReference type="Proteomes" id="UP000663873">
    <property type="component" value="Unassembled WGS sequence"/>
</dbReference>
<evidence type="ECO:0000313" key="2">
    <source>
        <dbReference type="EMBL" id="CAF4315912.1"/>
    </source>
</evidence>
<dbReference type="PANTHER" id="PTHR31389">
    <property type="entry name" value="LD39211P"/>
    <property type="match status" value="1"/>
</dbReference>
<dbReference type="AlphaFoldDB" id="A0A820IU37"/>
<evidence type="ECO:0000256" key="1">
    <source>
        <dbReference type="SAM" id="Phobius"/>
    </source>
</evidence>
<dbReference type="Pfam" id="PF07801">
    <property type="entry name" value="DUF1647"/>
    <property type="match status" value="1"/>
</dbReference>
<gene>
    <name evidence="2" type="ORF">UJA718_LOCUS13548</name>
</gene>
<sequence>MVYFNFILRLFFRRALFRRLLFTIGFIICVYLLIFYNTTSSNQYYEPSVSNIIDNNAIHNYNSTDSCHFKPSTDEFILKYKPVTLIGLKPEATRFEPTIERIRNLLELIRSKEDTYQPLLQNFDVFNMINPDISLKVYTDESNIDEIKTLYNRYIKLMPDNKTIHVDHAMIDYLKQISSYLSDGLRNNRANRVNIKENVQLPVECLRKPVFVLACDEGFFNILQGAIHSLDEYWSGYRIVFYDMGLSSGQVKLLREKCKQCTIIKFPFSSIKIFASHIDILKTYAFKPFVIQDALRRYGTIIYGDASARFNSNSFNPVLIDNYIRGFAARELPDHYLSCFTRTGTFDWFNQSYSQFDEIYMSEANFLVVTDTFLTRLMMKAWLTCALESKCLIAYESQSKCRGSSTTYHRYDQSAMVIILTHFFFPGTKSTWGDRHLNDPAPYDMFTSIQMNLGDIKRGYQDPNYLSEKKIA</sequence>
<keyword evidence="1" id="KW-0472">Membrane</keyword>
<protein>
    <submittedName>
        <fullName evidence="2">Uncharacterized protein</fullName>
    </submittedName>
</protein>
<keyword evidence="1" id="KW-0812">Transmembrane</keyword>
<dbReference type="EMBL" id="CAJOBP010001842">
    <property type="protein sequence ID" value="CAF4315912.1"/>
    <property type="molecule type" value="Genomic_DNA"/>
</dbReference>
<evidence type="ECO:0000313" key="3">
    <source>
        <dbReference type="Proteomes" id="UP000663873"/>
    </source>
</evidence>
<organism evidence="2 3">
    <name type="scientific">Rotaria socialis</name>
    <dbReference type="NCBI Taxonomy" id="392032"/>
    <lineage>
        <taxon>Eukaryota</taxon>
        <taxon>Metazoa</taxon>
        <taxon>Spiralia</taxon>
        <taxon>Gnathifera</taxon>
        <taxon>Rotifera</taxon>
        <taxon>Eurotatoria</taxon>
        <taxon>Bdelloidea</taxon>
        <taxon>Philodinida</taxon>
        <taxon>Philodinidae</taxon>
        <taxon>Rotaria</taxon>
    </lineage>
</organism>
<name>A0A820IU37_9BILA</name>